<feature type="compositionally biased region" description="Low complexity" evidence="1">
    <location>
        <begin position="425"/>
        <end position="447"/>
    </location>
</feature>
<dbReference type="EMBL" id="MCGR01000063">
    <property type="protein sequence ID" value="ORY66629.1"/>
    <property type="molecule type" value="Genomic_DNA"/>
</dbReference>
<dbReference type="InParanoid" id="A0A1Y2E520"/>
<evidence type="ECO:0000313" key="2">
    <source>
        <dbReference type="EMBL" id="ORY66629.1"/>
    </source>
</evidence>
<feature type="compositionally biased region" description="Polar residues" evidence="1">
    <location>
        <begin position="461"/>
        <end position="470"/>
    </location>
</feature>
<accession>A0A1Y2E520</accession>
<feature type="compositionally biased region" description="Acidic residues" evidence="1">
    <location>
        <begin position="246"/>
        <end position="258"/>
    </location>
</feature>
<sequence length="593" mass="63448">MAQPQRKSSWSFSLRDDEQSDSSQEEQLPQPQPSGRRSEHEQLIAEAEQEGVAEHTEPEQFDISLVEEGDVRFVETPFTIARRVAATRKRARKEEDELQVEPRPKTSQPLPPAAPPKPNKPKLDPPIKKTNLPRKTLKAPPATESKSEAPTPSKLSPPQPVSALSRIQTPVKATESERNFPMTSPPVAAATQARKPGEAVLASFSSPKTSLPLDASSSTASKTKGFRRVGAKSSFSLALRKAPNACDEDELGDAELGGEEASVLFSDDSSWDHRTVSSFADTLPSSPPPRSPPASRANGMMSTFPSNGEPRSFSDGDRAPQLSSDKTSSLAPLPSPKFKSKPSPRSIKPSSSNEGEDDSTLLSDDVQSIEEDQAPTFAPRTPRRNRNSAFAPLIPPRSQAQKPSSMQPVPSTPQKSSSRNLHNLSPPAATSPRSSRVASSPSRALPAFTPPRPAAPTTKAYWSTLSSRSRPSLVPTPSAYGSALDGIASTSAAATRFALPEFAPQGGGVAVRPSARGSRRMGFKPTESLSAFKARVEKEKEEEQGRGGRPESEIGDEAQEKILLGVNLRSVKPGTVVSVAKSSSKVQGEESSL</sequence>
<feature type="compositionally biased region" description="Basic and acidic residues" evidence="1">
    <location>
        <begin position="92"/>
        <end position="104"/>
    </location>
</feature>
<feature type="region of interest" description="Disordered" evidence="1">
    <location>
        <begin position="1"/>
        <end position="474"/>
    </location>
</feature>
<feature type="compositionally biased region" description="Low complexity" evidence="1">
    <location>
        <begin position="341"/>
        <end position="352"/>
    </location>
</feature>
<gene>
    <name evidence="2" type="ORF">BCR35DRAFT_354858</name>
</gene>
<feature type="compositionally biased region" description="Polar residues" evidence="1">
    <location>
        <begin position="398"/>
        <end position="423"/>
    </location>
</feature>
<reference evidence="2 3" key="1">
    <citation type="submission" date="2016-07" db="EMBL/GenBank/DDBJ databases">
        <title>Pervasive Adenine N6-methylation of Active Genes in Fungi.</title>
        <authorList>
            <consortium name="DOE Joint Genome Institute"/>
            <person name="Mondo S.J."/>
            <person name="Dannebaum R.O."/>
            <person name="Kuo R.C."/>
            <person name="Labutti K."/>
            <person name="Haridas S."/>
            <person name="Kuo A."/>
            <person name="Salamov A."/>
            <person name="Ahrendt S.R."/>
            <person name="Lipzen A."/>
            <person name="Sullivan W."/>
            <person name="Andreopoulos W.B."/>
            <person name="Clum A."/>
            <person name="Lindquist E."/>
            <person name="Daum C."/>
            <person name="Ramamoorthy G.K."/>
            <person name="Gryganskyi A."/>
            <person name="Culley D."/>
            <person name="Magnuson J.K."/>
            <person name="James T.Y."/>
            <person name="O'Malley M.A."/>
            <person name="Stajich J.E."/>
            <person name="Spatafora J.W."/>
            <person name="Visel A."/>
            <person name="Grigoriev I.V."/>
        </authorList>
    </citation>
    <scope>NUCLEOTIDE SEQUENCE [LARGE SCALE GENOMIC DNA]</scope>
    <source>
        <strain evidence="2 3">62-1032</strain>
    </source>
</reference>
<feature type="compositionally biased region" description="Polar residues" evidence="1">
    <location>
        <begin position="1"/>
        <end position="12"/>
    </location>
</feature>
<feature type="region of interest" description="Disordered" evidence="1">
    <location>
        <begin position="504"/>
        <end position="558"/>
    </location>
</feature>
<organism evidence="2 3">
    <name type="scientific">Leucosporidium creatinivorum</name>
    <dbReference type="NCBI Taxonomy" id="106004"/>
    <lineage>
        <taxon>Eukaryota</taxon>
        <taxon>Fungi</taxon>
        <taxon>Dikarya</taxon>
        <taxon>Basidiomycota</taxon>
        <taxon>Pucciniomycotina</taxon>
        <taxon>Microbotryomycetes</taxon>
        <taxon>Leucosporidiales</taxon>
        <taxon>Leucosporidium</taxon>
    </lineage>
</organism>
<feature type="compositionally biased region" description="Polar residues" evidence="1">
    <location>
        <begin position="203"/>
        <end position="222"/>
    </location>
</feature>
<comment type="caution">
    <text evidence="2">The sequence shown here is derived from an EMBL/GenBank/DDBJ whole genome shotgun (WGS) entry which is preliminary data.</text>
</comment>
<feature type="compositionally biased region" description="Basic and acidic residues" evidence="1">
    <location>
        <begin position="534"/>
        <end position="552"/>
    </location>
</feature>
<protein>
    <submittedName>
        <fullName evidence="2">Uncharacterized protein</fullName>
    </submittedName>
</protein>
<keyword evidence="3" id="KW-1185">Reference proteome</keyword>
<dbReference type="Proteomes" id="UP000193467">
    <property type="component" value="Unassembled WGS sequence"/>
</dbReference>
<feature type="compositionally biased region" description="Pro residues" evidence="1">
    <location>
        <begin position="109"/>
        <end position="118"/>
    </location>
</feature>
<evidence type="ECO:0000256" key="1">
    <source>
        <dbReference type="SAM" id="MobiDB-lite"/>
    </source>
</evidence>
<name>A0A1Y2E520_9BASI</name>
<proteinExistence type="predicted"/>
<dbReference type="AlphaFoldDB" id="A0A1Y2E520"/>
<evidence type="ECO:0000313" key="3">
    <source>
        <dbReference type="Proteomes" id="UP000193467"/>
    </source>
</evidence>